<comment type="caution">
    <text evidence="9">The sequence shown here is derived from an EMBL/GenBank/DDBJ whole genome shotgun (WGS) entry which is preliminary data.</text>
</comment>
<dbReference type="SUPFAM" id="SSF52540">
    <property type="entry name" value="P-loop containing nucleoside triphosphate hydrolases"/>
    <property type="match status" value="1"/>
</dbReference>
<feature type="domain" description="SMC hinge" evidence="8">
    <location>
        <begin position="506"/>
        <end position="594"/>
    </location>
</feature>
<comment type="subunit">
    <text evidence="7">Homodimer.</text>
</comment>
<protein>
    <recommendedName>
        <fullName evidence="7">Chromosome partition protein Smc</fullName>
    </recommendedName>
</protein>
<dbReference type="GO" id="GO:0030261">
    <property type="term" value="P:chromosome condensation"/>
    <property type="evidence" value="ECO:0007669"/>
    <property type="project" value="InterPro"/>
</dbReference>
<dbReference type="Pfam" id="PF02463">
    <property type="entry name" value="SMC_N"/>
    <property type="match status" value="1"/>
</dbReference>
<dbReference type="InterPro" id="IPR027417">
    <property type="entry name" value="P-loop_NTPase"/>
</dbReference>
<dbReference type="GO" id="GO:0007062">
    <property type="term" value="P:sister chromatid cohesion"/>
    <property type="evidence" value="ECO:0007669"/>
    <property type="project" value="InterPro"/>
</dbReference>
<evidence type="ECO:0000259" key="8">
    <source>
        <dbReference type="SMART" id="SM00968"/>
    </source>
</evidence>
<dbReference type="CDD" id="cd03278">
    <property type="entry name" value="ABC_SMC_barmotin"/>
    <property type="match status" value="1"/>
</dbReference>
<evidence type="ECO:0000256" key="2">
    <source>
        <dbReference type="ARBA" id="ARBA00022490"/>
    </source>
</evidence>
<keyword evidence="2 7" id="KW-0963">Cytoplasm</keyword>
<dbReference type="GO" id="GO:0005524">
    <property type="term" value="F:ATP binding"/>
    <property type="evidence" value="ECO:0007669"/>
    <property type="project" value="UniProtKB-UniRule"/>
</dbReference>
<dbReference type="GO" id="GO:0016887">
    <property type="term" value="F:ATP hydrolysis activity"/>
    <property type="evidence" value="ECO:0007669"/>
    <property type="project" value="InterPro"/>
</dbReference>
<evidence type="ECO:0000313" key="9">
    <source>
        <dbReference type="EMBL" id="MDA5193375.1"/>
    </source>
</evidence>
<dbReference type="Gene3D" id="3.40.50.300">
    <property type="entry name" value="P-loop containing nucleotide triphosphate hydrolases"/>
    <property type="match status" value="2"/>
</dbReference>
<dbReference type="GO" id="GO:0003677">
    <property type="term" value="F:DNA binding"/>
    <property type="evidence" value="ECO:0007669"/>
    <property type="project" value="UniProtKB-UniRule"/>
</dbReference>
<feature type="coiled-coil region" evidence="7">
    <location>
        <begin position="384"/>
        <end position="479"/>
    </location>
</feature>
<reference evidence="9" key="1">
    <citation type="submission" date="2022-08" db="EMBL/GenBank/DDBJ databases">
        <authorList>
            <person name="Vandamme P."/>
            <person name="Hettiarachchi A."/>
            <person name="Peeters C."/>
            <person name="Cnockaert M."/>
            <person name="Carlier A."/>
        </authorList>
    </citation>
    <scope>NUCLEOTIDE SEQUENCE</scope>
    <source>
        <strain evidence="9">LMG 31809</strain>
    </source>
</reference>
<keyword evidence="5 7" id="KW-0175">Coiled coil</keyword>
<evidence type="ECO:0000256" key="3">
    <source>
        <dbReference type="ARBA" id="ARBA00022741"/>
    </source>
</evidence>
<comment type="subcellular location">
    <subcellularLocation>
        <location evidence="1 7">Cytoplasm</location>
    </subcellularLocation>
</comment>
<reference evidence="9" key="2">
    <citation type="journal article" date="2023" name="Syst. Appl. Microbiol.">
        <title>Govania unica gen. nov., sp. nov., a rare biosphere bacterium that represents a novel family in the class Alphaproteobacteria.</title>
        <authorList>
            <person name="Vandamme P."/>
            <person name="Peeters C."/>
            <person name="Hettiarachchi A."/>
            <person name="Cnockaert M."/>
            <person name="Carlier A."/>
        </authorList>
    </citation>
    <scope>NUCLEOTIDE SEQUENCE</scope>
    <source>
        <strain evidence="9">LMG 31809</strain>
    </source>
</reference>
<dbReference type="NCBIfam" id="TIGR02168">
    <property type="entry name" value="SMC_prok_B"/>
    <property type="match status" value="1"/>
</dbReference>
<keyword evidence="10" id="KW-1185">Reference proteome</keyword>
<gene>
    <name evidence="7 9" type="primary">smc</name>
    <name evidence="9" type="ORF">NYP16_05315</name>
</gene>
<dbReference type="SMART" id="SM00968">
    <property type="entry name" value="SMC_hinge"/>
    <property type="match status" value="1"/>
</dbReference>
<dbReference type="HAMAP" id="MF_01894">
    <property type="entry name" value="Smc_prok"/>
    <property type="match status" value="1"/>
</dbReference>
<dbReference type="EMBL" id="JANWOI010000002">
    <property type="protein sequence ID" value="MDA5193375.1"/>
    <property type="molecule type" value="Genomic_DNA"/>
</dbReference>
<keyword evidence="6 7" id="KW-0238">DNA-binding</keyword>
<dbReference type="PANTHER" id="PTHR43977">
    <property type="entry name" value="STRUCTURAL MAINTENANCE OF CHROMOSOMES PROTEIN 3"/>
    <property type="match status" value="1"/>
</dbReference>
<dbReference type="InterPro" id="IPR024704">
    <property type="entry name" value="SMC"/>
</dbReference>
<feature type="coiled-coil region" evidence="7">
    <location>
        <begin position="946"/>
        <end position="987"/>
    </location>
</feature>
<accession>A0A9X3TX97</accession>
<comment type="domain">
    <text evidence="7">Contains large globular domains required for ATP hydrolysis at each terminus and a third globular domain forming a flexible hinge near the middle of the molecule. These domains are separated by coiled-coil structures.</text>
</comment>
<feature type="coiled-coil region" evidence="7">
    <location>
        <begin position="170"/>
        <end position="218"/>
    </location>
</feature>
<dbReference type="Proteomes" id="UP001141619">
    <property type="component" value="Unassembled WGS sequence"/>
</dbReference>
<feature type="coiled-coil region" evidence="7">
    <location>
        <begin position="740"/>
        <end position="872"/>
    </location>
</feature>
<keyword evidence="4 7" id="KW-0067">ATP-binding</keyword>
<keyword evidence="3 7" id="KW-0547">Nucleotide-binding</keyword>
<name>A0A9X3TX97_9PROT</name>
<evidence type="ECO:0000256" key="1">
    <source>
        <dbReference type="ARBA" id="ARBA00004496"/>
    </source>
</evidence>
<proteinExistence type="inferred from homology"/>
<evidence type="ECO:0000256" key="5">
    <source>
        <dbReference type="ARBA" id="ARBA00023054"/>
    </source>
</evidence>
<dbReference type="GO" id="GO:0005737">
    <property type="term" value="C:cytoplasm"/>
    <property type="evidence" value="ECO:0007669"/>
    <property type="project" value="UniProtKB-SubCell"/>
</dbReference>
<feature type="binding site" evidence="7">
    <location>
        <begin position="32"/>
        <end position="39"/>
    </location>
    <ligand>
        <name>ATP</name>
        <dbReference type="ChEBI" id="CHEBI:30616"/>
    </ligand>
</feature>
<evidence type="ECO:0000256" key="7">
    <source>
        <dbReference type="HAMAP-Rule" id="MF_01894"/>
    </source>
</evidence>
<dbReference type="InterPro" id="IPR003395">
    <property type="entry name" value="RecF/RecN/SMC_N"/>
</dbReference>
<sequence>MHFTRLRLSGFKSFVDPTELLIEPGLTGVVGPNGCGKSNLLEAIRWVMGENSAKSMRGSGMDDVIFAGTSNRAARNLAEVTLHIDNSTREAPAAFNDEIFLEVTRRIERESGSAYRINGRDSRARDVQLLFADMSTGAHSPALVSQNRIGALISAKPKDRRALLEDAAGISGLHSRRDEAERRLKAAEDNMLRLNDVMQQLDTQIQSLRRQAKQATKYRELSKLIRQFEAILLYLDWKLAAARLVETEAGLEIAAAKVAEVTKSVEDLSMQRALLASALPALRQAEGERSAVMHRLAVARDGLIREEKSIAEAMTRLGAQRAQIEQDASREGSLLADAATATERLAEEREILIEQNDGQGDAQSDAAVAVEAAVRAAGAREAALDGIKNRLAAADAERNRLRQVMAAADGRLMRLRRDRETLEARLSDLAAAPDMTALEDEQMTIAALEAELEAYAEALEEARAAVEQAREAERAARDAADGRRTDLARLESERDALTRLLNAGASKGLAPITEHLRVRPGYEAALGAALGDDLEAPTDDDAPIRWRELPPYDATQSLPAGVTPLGDFVEAPPALSRRLAQTGLVAAEDGARLQIDLLPGQRLVSIEGALWRWDGFTAGADAPTAAALRLAQRNRLMEVAAACQTAGEAVDAAKELLEIAAGRTAEAVIAEKTITQTLRSGEANLGSARKHLTEVERRAAQAQAQHGALLESVGRLDLDINETAEERAIAEAASEELPPVDDLNEELQMVRGEVEDLRMRLAETRLAHDNIATQARIRTLRLQTIDSELNAWRARLASAEGQARALADRREAVERELATLSERPDEIRAEREELAVEIELAEEARIEAARQLSEAEARAAEAEKHYSAAQTMLLDVRETRTRIEASVEQIIERRRNAAHRIMEEFECTPSDVLAKVEVEDEPTEAGDSDSRLQDLKRERDRLGAVNLRADVELEEYETQLNAYVSERGDLESAIARLRQAIHSLNREGRERLLAAFEEVNAHFSSLFKTLFGGGEAYLTLTESDDPLDAGLEIMASPPGKRLQSLSLLSGGEQALTALSLIFAVFVTNPAPICVLDEVDAPLDDANVERFCNMLEEMVNRTATRFLVVTHNAVTMSRMNRLFGVTMGERGVSQLVSVDLERAERLVAAE</sequence>
<evidence type="ECO:0000256" key="4">
    <source>
        <dbReference type="ARBA" id="ARBA00022840"/>
    </source>
</evidence>
<dbReference type="GO" id="GO:0007059">
    <property type="term" value="P:chromosome segregation"/>
    <property type="evidence" value="ECO:0007669"/>
    <property type="project" value="UniProtKB-UniRule"/>
</dbReference>
<comment type="similarity">
    <text evidence="7">Belongs to the SMC family.</text>
</comment>
<comment type="function">
    <text evidence="7">Required for chromosome condensation and partitioning.</text>
</comment>
<dbReference type="PIRSF" id="PIRSF005719">
    <property type="entry name" value="SMC"/>
    <property type="match status" value="1"/>
</dbReference>
<dbReference type="RefSeq" id="WP_274943077.1">
    <property type="nucleotide sequence ID" value="NZ_JANWOI010000002.1"/>
</dbReference>
<dbReference type="AlphaFoldDB" id="A0A9X3TX97"/>
<dbReference type="GO" id="GO:0005694">
    <property type="term" value="C:chromosome"/>
    <property type="evidence" value="ECO:0007669"/>
    <property type="project" value="InterPro"/>
</dbReference>
<dbReference type="InterPro" id="IPR010935">
    <property type="entry name" value="SMC_hinge"/>
</dbReference>
<evidence type="ECO:0000313" key="10">
    <source>
        <dbReference type="Proteomes" id="UP001141619"/>
    </source>
</evidence>
<dbReference type="GO" id="GO:0006260">
    <property type="term" value="P:DNA replication"/>
    <property type="evidence" value="ECO:0007669"/>
    <property type="project" value="UniProtKB-UniRule"/>
</dbReference>
<dbReference type="InterPro" id="IPR011890">
    <property type="entry name" value="SMC_prok"/>
</dbReference>
<organism evidence="9 10">
    <name type="scientific">Govanella unica</name>
    <dbReference type="NCBI Taxonomy" id="2975056"/>
    <lineage>
        <taxon>Bacteria</taxon>
        <taxon>Pseudomonadati</taxon>
        <taxon>Pseudomonadota</taxon>
        <taxon>Alphaproteobacteria</taxon>
        <taxon>Emcibacterales</taxon>
        <taxon>Govanellaceae</taxon>
        <taxon>Govanella</taxon>
    </lineage>
</organism>
<dbReference type="FunFam" id="3.40.50.300:FF:000901">
    <property type="entry name" value="Chromosome partition protein Smc"/>
    <property type="match status" value="1"/>
</dbReference>
<evidence type="ECO:0000256" key="6">
    <source>
        <dbReference type="ARBA" id="ARBA00023125"/>
    </source>
</evidence>